<evidence type="ECO:0000313" key="1">
    <source>
        <dbReference type="EMBL" id="KAI5670070.1"/>
    </source>
</evidence>
<evidence type="ECO:0000313" key="2">
    <source>
        <dbReference type="Proteomes" id="UP001060085"/>
    </source>
</evidence>
<accession>A0ACC0BBM9</accession>
<sequence length="1173" mass="130224">MDDQPFEDDERNALASLADTPPHRKAHSYSQQLRSNTGTHIKKRHHQIRKHSLDDTSKNIISINSSTNYGYYIENSSDDDDEFYPYSTSSTGTTTTTAGAAAGNGVEFFHQGSQTYDAMPVGDGMNQEFRQQQQQQQQTLPEFVGTGGGVGIFKVPIRAAVHPSRPTCLELRPHPLRETQVGKFLRSIACTETELWAGQESGVRVWNLSDAYKPGTGTAGKARRADGDAAPFYESVSTSPAYCLMVDPGSKLVWSGHKDGKIRSWKMDQPRSEDASFKEGLSWQAHRGPVLAMVISSYGDIWSGSEGGNIRVWPWEAVEKSLPLSQEERRMASLLVERSAIDLRSQVTVNGVCNISSSDVKCLLSDNFRAKVWAAASLSFSLWDARTRELLKVFNIDGQIENRVDMPSAQDQSVEDEMNVKFVSKSKKEKSQGFLQRSRNALIGAADAVRRVATKGAGAFGEDNKKTEALLLAADGVIWSGCSNGLIVQWDANGNRLQDFLHHPCAVLSFCSYGSRVWVGYVSGMVQLFDVEGNLITSWVAHNGPIIKLVVGKDSIFSLANHGGIRGWSLASPGPIDNILRPILAEKELMYTRRENVRILVGTWNVGQGRVSQEALMNWLGSAVSDVGIVVVGLQEVEMGAGFLAMSAAKETVGLEGSSIGQWWQDNIGKVLDEGSNFERVGSRQLAGLLIAIWVRKSLRTHVGDLDVAAVACGLGRAIGNKGGVGLRLRVFDRIMCFANCHFAAHLEAVNRRNADFDHIFRTMTFTRSSNLLNNAAAGVSSAAQMLRGPNSPDEGKPDLADADMVVFSGDFNYRLFGISYDEARDFVSQRCFEWLRDRDQLRAEMKAGKVFQGMREAQILFPPTYKFERGKPGLGGYDSGEKKRIPAWCDRVLYRDSRGVPTEECSLECPVVASILQYDACMDVTESDHKPVRCKFNVEIARVDRSVRREEFGKIMQSNKEIKACLDELRYVPEILVSHNRILLQNQDTFNLRITNRSRTDKVFFQIVCQGQSTIKEDEQPSEYRPRGSYGFPRWLEVTPAAGILKPDQAADISIHHQEFHTLEEFVDGIPQSWWSEDTRDKEVILLVNVRGSCSIEMRSYQIHVHQRFSANVVHLDSKTNSRKHQGSSQQQGTSHQGSSQQGSTHHLRSTHRPGGAASSETIDEPRSLRGP</sequence>
<keyword evidence="2" id="KW-1185">Reference proteome</keyword>
<name>A0ACC0BBM9_CATRO</name>
<protein>
    <submittedName>
        <fullName evidence="1">Uncharacterized protein</fullName>
    </submittedName>
</protein>
<organism evidence="1 2">
    <name type="scientific">Catharanthus roseus</name>
    <name type="common">Madagascar periwinkle</name>
    <name type="synonym">Vinca rosea</name>
    <dbReference type="NCBI Taxonomy" id="4058"/>
    <lineage>
        <taxon>Eukaryota</taxon>
        <taxon>Viridiplantae</taxon>
        <taxon>Streptophyta</taxon>
        <taxon>Embryophyta</taxon>
        <taxon>Tracheophyta</taxon>
        <taxon>Spermatophyta</taxon>
        <taxon>Magnoliopsida</taxon>
        <taxon>eudicotyledons</taxon>
        <taxon>Gunneridae</taxon>
        <taxon>Pentapetalae</taxon>
        <taxon>asterids</taxon>
        <taxon>lamiids</taxon>
        <taxon>Gentianales</taxon>
        <taxon>Apocynaceae</taxon>
        <taxon>Rauvolfioideae</taxon>
        <taxon>Vinceae</taxon>
        <taxon>Catharanthinae</taxon>
        <taxon>Catharanthus</taxon>
    </lineage>
</organism>
<gene>
    <name evidence="1" type="ORF">M9H77_10434</name>
</gene>
<dbReference type="EMBL" id="CM044703">
    <property type="protein sequence ID" value="KAI5670070.1"/>
    <property type="molecule type" value="Genomic_DNA"/>
</dbReference>
<comment type="caution">
    <text evidence="1">The sequence shown here is derived from an EMBL/GenBank/DDBJ whole genome shotgun (WGS) entry which is preliminary data.</text>
</comment>
<reference evidence="2" key="1">
    <citation type="journal article" date="2023" name="Nat. Plants">
        <title>Single-cell RNA sequencing provides a high-resolution roadmap for understanding the multicellular compartmentation of specialized metabolism.</title>
        <authorList>
            <person name="Sun S."/>
            <person name="Shen X."/>
            <person name="Li Y."/>
            <person name="Li Y."/>
            <person name="Wang S."/>
            <person name="Li R."/>
            <person name="Zhang H."/>
            <person name="Shen G."/>
            <person name="Guo B."/>
            <person name="Wei J."/>
            <person name="Xu J."/>
            <person name="St-Pierre B."/>
            <person name="Chen S."/>
            <person name="Sun C."/>
        </authorList>
    </citation>
    <scope>NUCLEOTIDE SEQUENCE [LARGE SCALE GENOMIC DNA]</scope>
</reference>
<dbReference type="Proteomes" id="UP001060085">
    <property type="component" value="Linkage Group LG03"/>
</dbReference>
<proteinExistence type="predicted"/>